<reference evidence="1 2" key="1">
    <citation type="journal article" date="2014" name="Int. J. Syst. Evol. Microbiol.">
        <title>Bradyrhizobium ottawaense sp. nov., a symbiotic nitrogen fixing bacterium from root nodules of soybeans in Canada.</title>
        <authorList>
            <person name="Yu X."/>
            <person name="Cloutier S."/>
            <person name="Tambong J.T."/>
            <person name="Bromfield E.S."/>
        </authorList>
    </citation>
    <scope>NUCLEOTIDE SEQUENCE [LARGE SCALE GENOMIC DNA]</scope>
    <source>
        <strain evidence="1 2">OO99</strain>
    </source>
</reference>
<evidence type="ECO:0000313" key="2">
    <source>
        <dbReference type="Proteomes" id="UP000215703"/>
    </source>
</evidence>
<name>A0A2U8P1E0_9BRAD</name>
<protein>
    <submittedName>
        <fullName evidence="1">Uncharacterized protein</fullName>
    </submittedName>
</protein>
<sequence length="60" mass="6974">MWCKAIVSAYVRLRNQQALEDMRGLRRELLESASGSASKHVHADLRLIKDGLEQLRRRKL</sequence>
<dbReference type="EMBL" id="CP029425">
    <property type="protein sequence ID" value="AWL91496.1"/>
    <property type="molecule type" value="Genomic_DNA"/>
</dbReference>
<proteinExistence type="predicted"/>
<dbReference type="Proteomes" id="UP000215703">
    <property type="component" value="Chromosome"/>
</dbReference>
<reference evidence="1 2" key="2">
    <citation type="journal article" date="2017" name="Syst. Appl. Microbiol.">
        <title>Soybeans inoculated with root zone soils of Canadian native legumes harbour diverse and novel Bradyrhizobium spp. that possess agricultural potential.</title>
        <authorList>
            <person name="Bromfield E.S.P."/>
            <person name="Cloutier S."/>
            <person name="Tambong J.T."/>
            <person name="Tran Thi T.V."/>
        </authorList>
    </citation>
    <scope>NUCLEOTIDE SEQUENCE [LARGE SCALE GENOMIC DNA]</scope>
    <source>
        <strain evidence="1 2">OO99</strain>
    </source>
</reference>
<dbReference type="AlphaFoldDB" id="A0A2U8P1E0"/>
<organism evidence="1 2">
    <name type="scientific">Bradyrhizobium ottawaense</name>
    <dbReference type="NCBI Taxonomy" id="931866"/>
    <lineage>
        <taxon>Bacteria</taxon>
        <taxon>Pseudomonadati</taxon>
        <taxon>Pseudomonadota</taxon>
        <taxon>Alphaproteobacteria</taxon>
        <taxon>Hyphomicrobiales</taxon>
        <taxon>Nitrobacteraceae</taxon>
        <taxon>Bradyrhizobium</taxon>
    </lineage>
</organism>
<accession>A0A2U8P1E0</accession>
<gene>
    <name evidence="1" type="ORF">CIT37_03885</name>
</gene>
<evidence type="ECO:0000313" key="1">
    <source>
        <dbReference type="EMBL" id="AWL91496.1"/>
    </source>
</evidence>